<sequence>MMELARADAASGRIEALTDGMTALADHVAASITHGSGEQRMTTDVSDKLESAFPEIAPAVRVAEKAVDSVRTLRSKAIAFSDHVTQLREAQKKEKEGPAKERRLVTQLRQSLKAMLACLARWLTHPGMPESLAAEGADILCDADRILQQPEDSSPEL</sequence>
<dbReference type="Proteomes" id="UP001431784">
    <property type="component" value="Unassembled WGS sequence"/>
</dbReference>
<proteinExistence type="predicted"/>
<organism evidence="1 2">
    <name type="scientific">Roseinatronobacter alkalisoli</name>
    <dbReference type="NCBI Taxonomy" id="3028235"/>
    <lineage>
        <taxon>Bacteria</taxon>
        <taxon>Pseudomonadati</taxon>
        <taxon>Pseudomonadota</taxon>
        <taxon>Alphaproteobacteria</taxon>
        <taxon>Rhodobacterales</taxon>
        <taxon>Paracoccaceae</taxon>
        <taxon>Roseinatronobacter</taxon>
    </lineage>
</organism>
<comment type="caution">
    <text evidence="1">The sequence shown here is derived from an EMBL/GenBank/DDBJ whole genome shotgun (WGS) entry which is preliminary data.</text>
</comment>
<name>A0ABT5T6C8_9RHOB</name>
<evidence type="ECO:0000313" key="2">
    <source>
        <dbReference type="Proteomes" id="UP001431784"/>
    </source>
</evidence>
<reference evidence="1" key="1">
    <citation type="submission" date="2023-02" db="EMBL/GenBank/DDBJ databases">
        <title>Description of Roseinatronobacter alkalisoli sp. nov., an alkaliphilic bacerium isolated from soda soil.</title>
        <authorList>
            <person name="Wei W."/>
        </authorList>
    </citation>
    <scope>NUCLEOTIDE SEQUENCE</scope>
    <source>
        <strain evidence="1">HJB301</strain>
    </source>
</reference>
<accession>A0ABT5T6C8</accession>
<evidence type="ECO:0000313" key="1">
    <source>
        <dbReference type="EMBL" id="MDD7970599.1"/>
    </source>
</evidence>
<dbReference type="EMBL" id="JAQZSM010000004">
    <property type="protein sequence ID" value="MDD7970599.1"/>
    <property type="molecule type" value="Genomic_DNA"/>
</dbReference>
<dbReference type="RefSeq" id="WP_274351254.1">
    <property type="nucleotide sequence ID" value="NZ_JAQZSM010000004.1"/>
</dbReference>
<keyword evidence="2" id="KW-1185">Reference proteome</keyword>
<gene>
    <name evidence="1" type="ORF">PUT78_05770</name>
</gene>
<protein>
    <submittedName>
        <fullName evidence="1">Uncharacterized protein</fullName>
    </submittedName>
</protein>